<dbReference type="OrthoDB" id="2967799at2"/>
<organism evidence="2 3">
    <name type="scientific">Psychrobacillus lasiicapitis</name>
    <dbReference type="NCBI Taxonomy" id="1636719"/>
    <lineage>
        <taxon>Bacteria</taxon>
        <taxon>Bacillati</taxon>
        <taxon>Bacillota</taxon>
        <taxon>Bacilli</taxon>
        <taxon>Bacillales</taxon>
        <taxon>Bacillaceae</taxon>
        <taxon>Psychrobacillus</taxon>
    </lineage>
</organism>
<dbReference type="AlphaFoldDB" id="A0A544THJ7"/>
<evidence type="ECO:0000313" key="2">
    <source>
        <dbReference type="EMBL" id="TQR16914.1"/>
    </source>
</evidence>
<keyword evidence="1" id="KW-1133">Transmembrane helix</keyword>
<comment type="caution">
    <text evidence="2">The sequence shown here is derived from an EMBL/GenBank/DDBJ whole genome shotgun (WGS) entry which is preliminary data.</text>
</comment>
<dbReference type="RefSeq" id="WP_142537158.1">
    <property type="nucleotide sequence ID" value="NZ_BMIE01000002.1"/>
</dbReference>
<dbReference type="EMBL" id="VDGH01000001">
    <property type="protein sequence ID" value="TQR16914.1"/>
    <property type="molecule type" value="Genomic_DNA"/>
</dbReference>
<keyword evidence="3" id="KW-1185">Reference proteome</keyword>
<evidence type="ECO:0008006" key="4">
    <source>
        <dbReference type="Google" id="ProtNLM"/>
    </source>
</evidence>
<keyword evidence="1" id="KW-0812">Transmembrane</keyword>
<protein>
    <recommendedName>
        <fullName evidence="4">DUF4359 domain-containing protein</fullName>
    </recommendedName>
</protein>
<evidence type="ECO:0000256" key="1">
    <source>
        <dbReference type="SAM" id="Phobius"/>
    </source>
</evidence>
<keyword evidence="1" id="KW-0472">Membrane</keyword>
<evidence type="ECO:0000313" key="3">
    <source>
        <dbReference type="Proteomes" id="UP000317316"/>
    </source>
</evidence>
<dbReference type="Proteomes" id="UP000317316">
    <property type="component" value="Unassembled WGS sequence"/>
</dbReference>
<accession>A0A544THJ7</accession>
<feature type="transmembrane region" description="Helical" evidence="1">
    <location>
        <begin position="20"/>
        <end position="36"/>
    </location>
</feature>
<gene>
    <name evidence="2" type="ORF">FG382_01800</name>
</gene>
<sequence>MAKRTKKIIAKRVRKGLFKLGLFIVGIYAFLPSHFLESNLQNYEDALEKDFAAYALETTADIFSNTLEQSLIVSYAIESIEEVEGEPLSSVIIAYTAFGLPYAEIIVNENVAYVNKKLLFQK</sequence>
<proteinExistence type="predicted"/>
<reference evidence="2 3" key="1">
    <citation type="submission" date="2019-05" db="EMBL/GenBank/DDBJ databases">
        <title>Psychrobacillus vulpis sp. nov., a new species isolated from feces of a red fox that inhabits in The Tablas de Daimiel Natural Park, Albacete, Spain.</title>
        <authorList>
            <person name="Rodriguez M."/>
            <person name="Reina J.C."/>
            <person name="Bejar V."/>
            <person name="Llamas I."/>
        </authorList>
    </citation>
    <scope>NUCLEOTIDE SEQUENCE [LARGE SCALE GENOMIC DNA]</scope>
    <source>
        <strain evidence="2 3">NEAU-3TGS17</strain>
    </source>
</reference>
<name>A0A544THJ7_9BACI</name>